<reference evidence="2 3" key="1">
    <citation type="submission" date="2024-06" db="EMBL/GenBank/DDBJ databases">
        <title>The Natural Products Discovery Center: Release of the First 8490 Sequenced Strains for Exploring Actinobacteria Biosynthetic Diversity.</title>
        <authorList>
            <person name="Kalkreuter E."/>
            <person name="Kautsar S.A."/>
            <person name="Yang D."/>
            <person name="Bader C.D."/>
            <person name="Teijaro C.N."/>
            <person name="Fluegel L."/>
            <person name="Davis C.M."/>
            <person name="Simpson J.R."/>
            <person name="Lauterbach L."/>
            <person name="Steele A.D."/>
            <person name="Gui C."/>
            <person name="Meng S."/>
            <person name="Li G."/>
            <person name="Viehrig K."/>
            <person name="Ye F."/>
            <person name="Su P."/>
            <person name="Kiefer A.F."/>
            <person name="Nichols A."/>
            <person name="Cepeda A.J."/>
            <person name="Yan W."/>
            <person name="Fan B."/>
            <person name="Jiang Y."/>
            <person name="Adhikari A."/>
            <person name="Zheng C.-J."/>
            <person name="Schuster L."/>
            <person name="Cowan T.M."/>
            <person name="Smanski M.J."/>
            <person name="Chevrette M.G."/>
            <person name="De Carvalho L.P.S."/>
            <person name="Shen B."/>
        </authorList>
    </citation>
    <scope>NUCLEOTIDE SEQUENCE [LARGE SCALE GENOMIC DNA]</scope>
    <source>
        <strain evidence="2 3">NPDC033843</strain>
    </source>
</reference>
<comment type="caution">
    <text evidence="2">The sequence shown here is derived from an EMBL/GenBank/DDBJ whole genome shotgun (WGS) entry which is preliminary data.</text>
</comment>
<dbReference type="Gene3D" id="3.40.50.300">
    <property type="entry name" value="P-loop containing nucleotide triphosphate hydrolases"/>
    <property type="match status" value="1"/>
</dbReference>
<dbReference type="PANTHER" id="PTHR22674">
    <property type="entry name" value="NTPASE, KAP FAMILY P-LOOP DOMAIN-CONTAINING 1"/>
    <property type="match status" value="1"/>
</dbReference>
<dbReference type="InterPro" id="IPR052754">
    <property type="entry name" value="NTPase_KAP_P-loop"/>
</dbReference>
<evidence type="ECO:0000313" key="3">
    <source>
        <dbReference type="Proteomes" id="UP001550739"/>
    </source>
</evidence>
<dbReference type="PANTHER" id="PTHR22674:SF6">
    <property type="entry name" value="NTPASE KAP FAMILY P-LOOP DOMAIN-CONTAINING PROTEIN 1"/>
    <property type="match status" value="1"/>
</dbReference>
<dbReference type="InterPro" id="IPR011646">
    <property type="entry name" value="KAP_P-loop"/>
</dbReference>
<sequence>MDRLERKGFALRLARTLAERTGDRGYVVGLYGRWGEGKSTVLNFVRHELAAYPAEQVTVVEFNPWFDSDETHLYAEFLHAIAAAVGADLERKYEKVIRRAGRAQGFAESVGLPGSVNSIVKVSTLLGAVGGLGQPTLRDFHDRLHEVLAPAGTAARRVVVLMDDIDRLDDAQISAVFRMVKLAADFPNLCFLLAFDQDVVAEALGARYRSGEAGGGQEFLEKIINAPLRLPRADPSVVAQVLREMLDQVLARHRVLVNEPDERIRLDDALEAAVWPCVTSLRQGKRLLGQVDFALPIMAGEVNPVDQVLMEALQLLFPALHSFAAAHKPLLVRALTAEQEKNSLRAKLEEACQSPQPQGRELLQRLFPHLQSLDSNRRFTDAEQEQWIHARRVCSPSHFDRYFAYGLPVGDILDSEIIAVIQAAAPRNTALLRDLLDAHDAGLVVRKLAENSVQIPADAAMCLARAVAGTLVTATADVALQAGSLIRRLLATVTPTARLEATQEILDAASAQLAATVLTWIEAPHHDPEQGQTLLSQEHTQQLGQHLTERLLALPADQMIVPGSQSDLMAYGVCLRHQHQRAQQYLTTALQADPALLQHILALHLGGHQVSYVSALTRTGYQQLTELLPAEDWLDLIRHHFPTAENTLAALPQNAAGQPELPANSPEYPLLTFLAAYQVLDTHEPPTPATVFEPTTEEPGQFRNYSPHHLAQEAGDTVPFVMRSAVVMPRQLDNRPGPPISNDSDRTRINVLTRVADQAGLRRALTALVRTPPWETSTIPDWTTEGGSGREAAKLLCATASDDAPGFSLTLQLEIGRATPHGGLSEPGITLTLDLVLRLPKDQRRLTLEELRDLLIDALQLHQAVKDAATDLLPGRPQTGEGVLCIASQAEFGQLIDMDAYGATRRPGRNEIPLHYRLPLQSPQQPPLQFGTSAPSLEAELAIEMIKRSLQWTGRQNYAPALNQLLRTAPR</sequence>
<feature type="domain" description="KAP NTPase" evidence="1">
    <location>
        <begin position="6"/>
        <end position="293"/>
    </location>
</feature>
<evidence type="ECO:0000313" key="2">
    <source>
        <dbReference type="EMBL" id="MEU3787722.1"/>
    </source>
</evidence>
<dbReference type="InterPro" id="IPR027417">
    <property type="entry name" value="P-loop_NTPase"/>
</dbReference>
<evidence type="ECO:0000259" key="1">
    <source>
        <dbReference type="Pfam" id="PF07693"/>
    </source>
</evidence>
<name>A0ABV2ZYS5_9ACTN</name>
<dbReference type="EMBL" id="JBEZVE010000051">
    <property type="protein sequence ID" value="MEU3787722.1"/>
    <property type="molecule type" value="Genomic_DNA"/>
</dbReference>
<accession>A0ABV2ZYS5</accession>
<keyword evidence="3" id="KW-1185">Reference proteome</keyword>
<dbReference type="Pfam" id="PF07693">
    <property type="entry name" value="KAP_NTPase"/>
    <property type="match status" value="1"/>
</dbReference>
<dbReference type="SUPFAM" id="SSF52540">
    <property type="entry name" value="P-loop containing nucleoside triphosphate hydrolases"/>
    <property type="match status" value="1"/>
</dbReference>
<protein>
    <submittedName>
        <fullName evidence="2">P-loop NTPase fold protein</fullName>
    </submittedName>
</protein>
<dbReference type="Proteomes" id="UP001550739">
    <property type="component" value="Unassembled WGS sequence"/>
</dbReference>
<gene>
    <name evidence="2" type="ORF">AB0E89_45680</name>
</gene>
<dbReference type="RefSeq" id="WP_361710405.1">
    <property type="nucleotide sequence ID" value="NZ_JBEZVE010000051.1"/>
</dbReference>
<organism evidence="2 3">
    <name type="scientific">Streptomyces sp. 900129855</name>
    <dbReference type="NCBI Taxonomy" id="3155129"/>
    <lineage>
        <taxon>Bacteria</taxon>
        <taxon>Bacillati</taxon>
        <taxon>Actinomycetota</taxon>
        <taxon>Actinomycetes</taxon>
        <taxon>Kitasatosporales</taxon>
        <taxon>Streptomycetaceae</taxon>
        <taxon>Streptomyces</taxon>
    </lineage>
</organism>
<proteinExistence type="predicted"/>